<keyword evidence="1" id="KW-0614">Plasmid</keyword>
<dbReference type="HOGENOM" id="CLU_1522259_0_0_9"/>
<keyword evidence="2" id="KW-1185">Reference proteome</keyword>
<dbReference type="AlphaFoldDB" id="D3G1M0"/>
<dbReference type="eggNOG" id="ENOG5030DNZ">
    <property type="taxonomic scope" value="Bacteria"/>
</dbReference>
<reference evidence="1 2" key="1">
    <citation type="journal article" date="2011" name="Environ. Microbiol.">
        <title>Genome of alkaliphilic Bacillus pseudofirmus OF4 reveals adaptations that support the ability to grow in an external pH range from 7.5 to 11.4.</title>
        <authorList>
            <person name="Janto B."/>
            <person name="Ahmed A."/>
            <person name="Ito M."/>
            <person name="Liu J."/>
            <person name="Hicks D.B."/>
            <person name="Pagni S."/>
            <person name="Fackelmayer O.J."/>
            <person name="Smith T.A."/>
            <person name="Earl J."/>
            <person name="Elbourne L.D."/>
            <person name="Hassan K."/>
            <person name="Paulsen I.T."/>
            <person name="Kolsto A.B."/>
            <person name="Tourasse N.J."/>
            <person name="Ehrlich G.D."/>
            <person name="Boissy R."/>
            <person name="Ivey D.M."/>
            <person name="Li G."/>
            <person name="Xue Y."/>
            <person name="Ma Y."/>
            <person name="Hu F.Z."/>
            <person name="Krulwich T.A."/>
        </authorList>
    </citation>
    <scope>NUCLEOTIDE SEQUENCE [LARGE SCALE GENOMIC DNA]</scope>
    <source>
        <strain evidence="2">ATCC BAA-2126 / JCM 17055 / OF4</strain>
    </source>
</reference>
<accession>D3G1M0</accession>
<dbReference type="KEGG" id="bpf:BpOF4_21254"/>
<sequence length="176" mass="20614">MRFYKFSFVIIMLILSFTIVINSNEAHGKSHEERQLEEFIKGNDYIPAEKAIVEFEEKYGGKVNLPKKLPFEPSHRFGNIDEEGRLKLHFMRPGKIDKYPTLDFVFYVMPEIDLDLFINASDKVYTLKSGEKAYYRQQHKYFHSLAFTGNKLGYHFGSNPDNIDLDSFIQIAESIR</sequence>
<organism evidence="1 2">
    <name type="scientific">Alkalihalophilus pseudofirmus (strain ATCC BAA-2126 / JCM 17055 / OF4)</name>
    <name type="common">Bacillus pseudofirmus</name>
    <dbReference type="NCBI Taxonomy" id="398511"/>
    <lineage>
        <taxon>Bacteria</taxon>
        <taxon>Bacillati</taxon>
        <taxon>Bacillota</taxon>
        <taxon>Bacilli</taxon>
        <taxon>Bacillales</taxon>
        <taxon>Bacillaceae</taxon>
        <taxon>Alkalihalophilus</taxon>
    </lineage>
</organism>
<dbReference type="Proteomes" id="UP000001544">
    <property type="component" value="Plasmid pBpOF4-01"/>
</dbReference>
<evidence type="ECO:0000313" key="1">
    <source>
        <dbReference type="EMBL" id="ADC52246.1"/>
    </source>
</evidence>
<proteinExistence type="predicted"/>
<gene>
    <name evidence="1" type="ordered locus">BpOF4_21254</name>
</gene>
<dbReference type="RefSeq" id="WP_012961155.1">
    <property type="nucleotide sequence ID" value="NC_013792.1"/>
</dbReference>
<evidence type="ECO:0000313" key="2">
    <source>
        <dbReference type="Proteomes" id="UP000001544"/>
    </source>
</evidence>
<geneLocation type="plasmid" evidence="1 2">
    <name>pBpOF4-01</name>
</geneLocation>
<name>D3G1M0_ALKPO</name>
<dbReference type="EMBL" id="CP001879">
    <property type="protein sequence ID" value="ADC52246.1"/>
    <property type="molecule type" value="Genomic_DNA"/>
</dbReference>
<protein>
    <submittedName>
        <fullName evidence="1">Uncharacterized protein</fullName>
    </submittedName>
</protein>